<name>A0A3P7LPX9_DIBLA</name>
<dbReference type="EMBL" id="UYRU01061953">
    <property type="protein sequence ID" value="VDN15280.1"/>
    <property type="molecule type" value="Genomic_DNA"/>
</dbReference>
<feature type="region of interest" description="Disordered" evidence="1">
    <location>
        <begin position="138"/>
        <end position="294"/>
    </location>
</feature>
<feature type="compositionally biased region" description="Acidic residues" evidence="1">
    <location>
        <begin position="153"/>
        <end position="171"/>
    </location>
</feature>
<proteinExistence type="predicted"/>
<feature type="compositionally biased region" description="Acidic residues" evidence="1">
    <location>
        <begin position="221"/>
        <end position="233"/>
    </location>
</feature>
<protein>
    <submittedName>
        <fullName evidence="2">Uncharacterized protein</fullName>
    </submittedName>
</protein>
<evidence type="ECO:0000256" key="1">
    <source>
        <dbReference type="SAM" id="MobiDB-lite"/>
    </source>
</evidence>
<reference evidence="2 3" key="1">
    <citation type="submission" date="2018-11" db="EMBL/GenBank/DDBJ databases">
        <authorList>
            <consortium name="Pathogen Informatics"/>
        </authorList>
    </citation>
    <scope>NUCLEOTIDE SEQUENCE [LARGE SCALE GENOMIC DNA]</scope>
</reference>
<accession>A0A3P7LPX9</accession>
<gene>
    <name evidence="2" type="ORF">DILT_LOCUS11111</name>
</gene>
<sequence length="294" mass="33524">MLIEQRLAELHANLLLIPMFLIHEFITNPIDNFVWPFPINASHGNFHTNDISVSSDSSLLRQFYPTNGNLIAKTHGIDHGGVVEAVPGESPDQSEYQKRQPMTVYKVFTSKLPSFVLENRRDCGGCSTYEASFLVSPNHHRRGVGGARKAEEWRDDDFDDEEEEADVDEAGNEEREQEKEHNKEVFVQGQNKERQEEDEEEDEEEEDQERNGQNKAKYAAEEEGDGDDDDDGGEQGREQKREDNKESKEDLENQEYEQEQTVANDGNDQGAEQEQPKLTTVHLPAGNFTRGKQI</sequence>
<evidence type="ECO:0000313" key="3">
    <source>
        <dbReference type="Proteomes" id="UP000281553"/>
    </source>
</evidence>
<feature type="compositionally biased region" description="Polar residues" evidence="1">
    <location>
        <begin position="259"/>
        <end position="278"/>
    </location>
</feature>
<organism evidence="2 3">
    <name type="scientific">Dibothriocephalus latus</name>
    <name type="common">Fish tapeworm</name>
    <name type="synonym">Diphyllobothrium latum</name>
    <dbReference type="NCBI Taxonomy" id="60516"/>
    <lineage>
        <taxon>Eukaryota</taxon>
        <taxon>Metazoa</taxon>
        <taxon>Spiralia</taxon>
        <taxon>Lophotrochozoa</taxon>
        <taxon>Platyhelminthes</taxon>
        <taxon>Cestoda</taxon>
        <taxon>Eucestoda</taxon>
        <taxon>Diphyllobothriidea</taxon>
        <taxon>Diphyllobothriidae</taxon>
        <taxon>Dibothriocephalus</taxon>
    </lineage>
</organism>
<dbReference type="Proteomes" id="UP000281553">
    <property type="component" value="Unassembled WGS sequence"/>
</dbReference>
<evidence type="ECO:0000313" key="2">
    <source>
        <dbReference type="EMBL" id="VDN15280.1"/>
    </source>
</evidence>
<keyword evidence="3" id="KW-1185">Reference proteome</keyword>
<feature type="compositionally biased region" description="Basic and acidic residues" evidence="1">
    <location>
        <begin position="172"/>
        <end position="184"/>
    </location>
</feature>
<feature type="compositionally biased region" description="Basic and acidic residues" evidence="1">
    <location>
        <begin position="234"/>
        <end position="251"/>
    </location>
</feature>
<feature type="compositionally biased region" description="Acidic residues" evidence="1">
    <location>
        <begin position="196"/>
        <end position="208"/>
    </location>
</feature>
<dbReference type="AlphaFoldDB" id="A0A3P7LPX9"/>